<dbReference type="InterPro" id="IPR000847">
    <property type="entry name" value="LysR_HTH_N"/>
</dbReference>
<dbReference type="Gene3D" id="3.40.190.290">
    <property type="match status" value="1"/>
</dbReference>
<protein>
    <submittedName>
        <fullName evidence="6">Transcriptional regulator</fullName>
    </submittedName>
</protein>
<dbReference type="Proteomes" id="UP000051010">
    <property type="component" value="Unassembled WGS sequence"/>
</dbReference>
<gene>
    <name evidence="6" type="ORF">FD47_GL000327</name>
</gene>
<dbReference type="SUPFAM" id="SSF53850">
    <property type="entry name" value="Periplasmic binding protein-like II"/>
    <property type="match status" value="1"/>
</dbReference>
<evidence type="ECO:0000313" key="6">
    <source>
        <dbReference type="EMBL" id="KRM44525.1"/>
    </source>
</evidence>
<dbReference type="InterPro" id="IPR036388">
    <property type="entry name" value="WH-like_DNA-bd_sf"/>
</dbReference>
<dbReference type="PANTHER" id="PTHR30419">
    <property type="entry name" value="HTH-TYPE TRANSCRIPTIONAL REGULATOR YBHD"/>
    <property type="match status" value="1"/>
</dbReference>
<evidence type="ECO:0000259" key="5">
    <source>
        <dbReference type="PROSITE" id="PS50931"/>
    </source>
</evidence>
<dbReference type="CDD" id="cd05466">
    <property type="entry name" value="PBP2_LTTR_substrate"/>
    <property type="match status" value="1"/>
</dbReference>
<proteinExistence type="inferred from homology"/>
<dbReference type="PROSITE" id="PS50931">
    <property type="entry name" value="HTH_LYSR"/>
    <property type="match status" value="1"/>
</dbReference>
<dbReference type="Gene3D" id="1.10.10.10">
    <property type="entry name" value="Winged helix-like DNA-binding domain superfamily/Winged helix DNA-binding domain"/>
    <property type="match status" value="1"/>
</dbReference>
<reference evidence="6 7" key="1">
    <citation type="journal article" date="2015" name="Genome Announc.">
        <title>Expanding the biotechnology potential of lactobacilli through comparative genomics of 213 strains and associated genera.</title>
        <authorList>
            <person name="Sun Z."/>
            <person name="Harris H.M."/>
            <person name="McCann A."/>
            <person name="Guo C."/>
            <person name="Argimon S."/>
            <person name="Zhang W."/>
            <person name="Yang X."/>
            <person name="Jeffery I.B."/>
            <person name="Cooney J.C."/>
            <person name="Kagawa T.F."/>
            <person name="Liu W."/>
            <person name="Song Y."/>
            <person name="Salvetti E."/>
            <person name="Wrobel A."/>
            <person name="Rasinkangas P."/>
            <person name="Parkhill J."/>
            <person name="Rea M.C."/>
            <person name="O'Sullivan O."/>
            <person name="Ritari J."/>
            <person name="Douillard F.P."/>
            <person name="Paul Ross R."/>
            <person name="Yang R."/>
            <person name="Briner A.E."/>
            <person name="Felis G.E."/>
            <person name="de Vos W.M."/>
            <person name="Barrangou R."/>
            <person name="Klaenhammer T.R."/>
            <person name="Caufield P.W."/>
            <person name="Cui Y."/>
            <person name="Zhang H."/>
            <person name="O'Toole P.W."/>
        </authorList>
    </citation>
    <scope>NUCLEOTIDE SEQUENCE [LARGE SCALE GENOMIC DNA]</scope>
    <source>
        <strain evidence="6 7">DSM 18390</strain>
    </source>
</reference>
<dbReference type="PANTHER" id="PTHR30419:SF28">
    <property type="entry name" value="HTH-TYPE TRANSCRIPTIONAL REGULATOR BSDA"/>
    <property type="match status" value="1"/>
</dbReference>
<dbReference type="RefSeq" id="WP_054734592.1">
    <property type="nucleotide sequence ID" value="NZ_AZFZ01000012.1"/>
</dbReference>
<keyword evidence="2" id="KW-0805">Transcription regulation</keyword>
<organism evidence="6 7">
    <name type="scientific">Lentilactobacillus parafarraginis DSM 18390 = JCM 14109</name>
    <dbReference type="NCBI Taxonomy" id="1423786"/>
    <lineage>
        <taxon>Bacteria</taxon>
        <taxon>Bacillati</taxon>
        <taxon>Bacillota</taxon>
        <taxon>Bacilli</taxon>
        <taxon>Lactobacillales</taxon>
        <taxon>Lactobacillaceae</taxon>
        <taxon>Lentilactobacillus</taxon>
    </lineage>
</organism>
<evidence type="ECO:0000256" key="4">
    <source>
        <dbReference type="ARBA" id="ARBA00023163"/>
    </source>
</evidence>
<dbReference type="SUPFAM" id="SSF46785">
    <property type="entry name" value="Winged helix' DNA-binding domain"/>
    <property type="match status" value="1"/>
</dbReference>
<dbReference type="GO" id="GO:0003700">
    <property type="term" value="F:DNA-binding transcription factor activity"/>
    <property type="evidence" value="ECO:0007669"/>
    <property type="project" value="InterPro"/>
</dbReference>
<dbReference type="Pfam" id="PF03466">
    <property type="entry name" value="LysR_substrate"/>
    <property type="match status" value="1"/>
</dbReference>
<evidence type="ECO:0000313" key="7">
    <source>
        <dbReference type="Proteomes" id="UP000051010"/>
    </source>
</evidence>
<accession>A0A0R1YQJ2</accession>
<evidence type="ECO:0000256" key="1">
    <source>
        <dbReference type="ARBA" id="ARBA00009437"/>
    </source>
</evidence>
<dbReference type="InterPro" id="IPR036390">
    <property type="entry name" value="WH_DNA-bd_sf"/>
</dbReference>
<dbReference type="InterPro" id="IPR050950">
    <property type="entry name" value="HTH-type_LysR_regulators"/>
</dbReference>
<keyword evidence="3" id="KW-0238">DNA-binding</keyword>
<dbReference type="AlphaFoldDB" id="A0A0R1YQJ2"/>
<dbReference type="EMBL" id="AZFZ01000012">
    <property type="protein sequence ID" value="KRM44525.1"/>
    <property type="molecule type" value="Genomic_DNA"/>
</dbReference>
<dbReference type="Pfam" id="PF00126">
    <property type="entry name" value="HTH_1"/>
    <property type="match status" value="1"/>
</dbReference>
<comment type="similarity">
    <text evidence="1">Belongs to the LysR transcriptional regulatory family.</text>
</comment>
<dbReference type="GO" id="GO:0005829">
    <property type="term" value="C:cytosol"/>
    <property type="evidence" value="ECO:0007669"/>
    <property type="project" value="TreeGrafter"/>
</dbReference>
<feature type="domain" description="HTH lysR-type" evidence="5">
    <location>
        <begin position="3"/>
        <end position="60"/>
    </location>
</feature>
<dbReference type="GO" id="GO:0003677">
    <property type="term" value="F:DNA binding"/>
    <property type="evidence" value="ECO:0007669"/>
    <property type="project" value="UniProtKB-KW"/>
</dbReference>
<sequence>MNDTSILLNYLRAITASGSISAAARQLYISQPYLSRYIHEKEAELGITLLNRKTHPISLTDGGAKYLQGIENLDNQYKSLVSEVNEMTYNQKANIRIGINQSISSQLLPKLIAHYTTEFPGRKVFVKEGPSSQMEDQLLNHQIDVHVRMLPIFPNEIMYQELCDSPVYLIINRSCPLYRRANDQVITADFPLKEIGGSDMIFLHSGSGFMRLIELFLANNKLPLNQKYEVKYLETAANMAYEGLGCTFVPGMFLHETFNPNKCNVLKIPTDKIPLKLVVSYLKDSALNEVVQEFVKVATNTAIFTG</sequence>
<evidence type="ECO:0000256" key="3">
    <source>
        <dbReference type="ARBA" id="ARBA00023125"/>
    </source>
</evidence>
<evidence type="ECO:0000256" key="2">
    <source>
        <dbReference type="ARBA" id="ARBA00023015"/>
    </source>
</evidence>
<dbReference type="InterPro" id="IPR005119">
    <property type="entry name" value="LysR_subst-bd"/>
</dbReference>
<comment type="caution">
    <text evidence="6">The sequence shown here is derived from an EMBL/GenBank/DDBJ whole genome shotgun (WGS) entry which is preliminary data.</text>
</comment>
<dbReference type="PATRIC" id="fig|1423786.4.peg.342"/>
<name>A0A0R1YQJ2_9LACO</name>
<keyword evidence="4" id="KW-0804">Transcription</keyword>